<sequence>MYLEHFSSDTCSVPLGLVSRYSFGPKPCCLRLPPAIMAAPKPRDPLDALQALLNDVLVQTGKALRASRRDGQGNLALPQGLSQSKLPVTIDAFQKALDDIEGDIIKAKSVMLRDLNQLQADQSTGLQQRLQPVLPIESETKHPISIDVDSSPPPSTAAHTKPALAPFPVMDAGNMTSSDAGVTLEDNALSAIDSTTSNVVKTEGPVAAEAPMMAESNFTDMQFSLAPGDGSQGQNTTGTASFDVSSFAPGDTMLTLDNILPGNSQTKDVSGSKNDGAPAATAAEAIKAEPPKDGGNANDSNFEDFFTNDASQADGMDFDFSLGGSGSGGGSGGGGGGMDFDAAFFGLDNKDGTS</sequence>
<keyword evidence="3" id="KW-1185">Reference proteome</keyword>
<dbReference type="KEGG" id="amus:LMH87_011982"/>
<gene>
    <name evidence="2" type="ORF">LMH87_011982</name>
</gene>
<accession>A0A9W8QAW0</accession>
<dbReference type="GeneID" id="80899141"/>
<evidence type="ECO:0000313" key="3">
    <source>
        <dbReference type="Proteomes" id="UP001144673"/>
    </source>
</evidence>
<dbReference type="RefSeq" id="XP_056052985.1">
    <property type="nucleotide sequence ID" value="XM_056201210.1"/>
</dbReference>
<dbReference type="EMBL" id="JAJHUN010000009">
    <property type="protein sequence ID" value="KAJ4151271.1"/>
    <property type="molecule type" value="Genomic_DNA"/>
</dbReference>
<name>A0A9W8QAW0_AKAMU</name>
<reference evidence="2" key="1">
    <citation type="journal article" date="2023" name="Access Microbiol">
        <title>De-novo genome assembly for Akanthomyces muscarius, a biocontrol agent of insect agricultural pests.</title>
        <authorList>
            <person name="Erdos Z."/>
            <person name="Studholme D.J."/>
            <person name="Raymond B."/>
            <person name="Sharma M."/>
        </authorList>
    </citation>
    <scope>NUCLEOTIDE SEQUENCE</scope>
    <source>
        <strain evidence="2">Ve6</strain>
    </source>
</reference>
<dbReference type="AlphaFoldDB" id="A0A9W8QAW0"/>
<feature type="region of interest" description="Disordered" evidence="1">
    <location>
        <begin position="285"/>
        <end position="308"/>
    </location>
</feature>
<evidence type="ECO:0000313" key="2">
    <source>
        <dbReference type="EMBL" id="KAJ4151271.1"/>
    </source>
</evidence>
<comment type="caution">
    <text evidence="2">The sequence shown here is derived from an EMBL/GenBank/DDBJ whole genome shotgun (WGS) entry which is preliminary data.</text>
</comment>
<dbReference type="Proteomes" id="UP001144673">
    <property type="component" value="Chromosome 4"/>
</dbReference>
<protein>
    <submittedName>
        <fullName evidence="2">Uncharacterized protein</fullName>
    </submittedName>
</protein>
<organism evidence="2 3">
    <name type="scientific">Akanthomyces muscarius</name>
    <name type="common">Entomopathogenic fungus</name>
    <name type="synonym">Lecanicillium muscarium</name>
    <dbReference type="NCBI Taxonomy" id="2231603"/>
    <lineage>
        <taxon>Eukaryota</taxon>
        <taxon>Fungi</taxon>
        <taxon>Dikarya</taxon>
        <taxon>Ascomycota</taxon>
        <taxon>Pezizomycotina</taxon>
        <taxon>Sordariomycetes</taxon>
        <taxon>Hypocreomycetidae</taxon>
        <taxon>Hypocreales</taxon>
        <taxon>Cordycipitaceae</taxon>
        <taxon>Akanthomyces</taxon>
    </lineage>
</organism>
<proteinExistence type="predicted"/>
<evidence type="ECO:0000256" key="1">
    <source>
        <dbReference type="SAM" id="MobiDB-lite"/>
    </source>
</evidence>